<organism evidence="1 2">
    <name type="scientific">Araneus ventricosus</name>
    <name type="common">Orbweaver spider</name>
    <name type="synonym">Epeira ventricosa</name>
    <dbReference type="NCBI Taxonomy" id="182803"/>
    <lineage>
        <taxon>Eukaryota</taxon>
        <taxon>Metazoa</taxon>
        <taxon>Ecdysozoa</taxon>
        <taxon>Arthropoda</taxon>
        <taxon>Chelicerata</taxon>
        <taxon>Arachnida</taxon>
        <taxon>Araneae</taxon>
        <taxon>Araneomorphae</taxon>
        <taxon>Entelegynae</taxon>
        <taxon>Araneoidea</taxon>
        <taxon>Araneidae</taxon>
        <taxon>Araneus</taxon>
    </lineage>
</organism>
<evidence type="ECO:0000313" key="1">
    <source>
        <dbReference type="EMBL" id="GBM56023.1"/>
    </source>
</evidence>
<dbReference type="AlphaFoldDB" id="A0A4Y2GR05"/>
<keyword evidence="2" id="KW-1185">Reference proteome</keyword>
<dbReference type="Proteomes" id="UP000499080">
    <property type="component" value="Unassembled WGS sequence"/>
</dbReference>
<dbReference type="EMBL" id="BGPR01001524">
    <property type="protein sequence ID" value="GBM56023.1"/>
    <property type="molecule type" value="Genomic_DNA"/>
</dbReference>
<gene>
    <name evidence="1" type="ORF">AVEN_273885_1</name>
</gene>
<accession>A0A4Y2GR05</accession>
<evidence type="ECO:0000313" key="2">
    <source>
        <dbReference type="Proteomes" id="UP000499080"/>
    </source>
</evidence>
<comment type="caution">
    <text evidence="1">The sequence shown here is derived from an EMBL/GenBank/DDBJ whole genome shotgun (WGS) entry which is preliminary data.</text>
</comment>
<protein>
    <submittedName>
        <fullName evidence="1">Uncharacterized protein</fullName>
    </submittedName>
</protein>
<reference evidence="1 2" key="1">
    <citation type="journal article" date="2019" name="Sci. Rep.">
        <title>Orb-weaving spider Araneus ventricosus genome elucidates the spidroin gene catalogue.</title>
        <authorList>
            <person name="Kono N."/>
            <person name="Nakamura H."/>
            <person name="Ohtoshi R."/>
            <person name="Moran D.A.P."/>
            <person name="Shinohara A."/>
            <person name="Yoshida Y."/>
            <person name="Fujiwara M."/>
            <person name="Mori M."/>
            <person name="Tomita M."/>
            <person name="Arakawa K."/>
        </authorList>
    </citation>
    <scope>NUCLEOTIDE SEQUENCE [LARGE SCALE GENOMIC DNA]</scope>
</reference>
<proteinExistence type="predicted"/>
<name>A0A4Y2GR05_ARAVE</name>
<sequence length="116" mass="13144">MYAFTSVSSKSSSNCDVRMRLCHIWTPPHVLVPATITLALPVEWTWDTPYLDRTPPHAPVPVTITVTEPVKWIWDTLFEQRISRFSAGFVVILDGEVTGTERVDILANLVHPMEQI</sequence>